<dbReference type="GeneID" id="9799953"/>
<proteinExistence type="predicted"/>
<gene>
    <name evidence="2" type="ORF">GCK72_016016</name>
</gene>
<evidence type="ECO:0000313" key="3">
    <source>
        <dbReference type="Proteomes" id="UP000483820"/>
    </source>
</evidence>
<keyword evidence="1" id="KW-1133">Transmembrane helix</keyword>
<feature type="transmembrane region" description="Helical" evidence="1">
    <location>
        <begin position="65"/>
        <end position="91"/>
    </location>
</feature>
<evidence type="ECO:0000313" key="2">
    <source>
        <dbReference type="EMBL" id="KAF1759549.1"/>
    </source>
</evidence>
<dbReference type="AlphaFoldDB" id="A0A6A5GY03"/>
<dbReference type="Pfam" id="PF06653">
    <property type="entry name" value="Claudin_3"/>
    <property type="match status" value="1"/>
</dbReference>
<dbReference type="PANTHER" id="PTHR34151:SF1">
    <property type="entry name" value="CASP-LIKE PROTEIN-RELATED"/>
    <property type="match status" value="1"/>
</dbReference>
<dbReference type="PANTHER" id="PTHR34151">
    <property type="entry name" value="PROTEIN CBG24195"/>
    <property type="match status" value="1"/>
</dbReference>
<evidence type="ECO:0000256" key="1">
    <source>
        <dbReference type="SAM" id="Phobius"/>
    </source>
</evidence>
<keyword evidence="1" id="KW-0472">Membrane</keyword>
<protein>
    <submittedName>
        <fullName evidence="2">Uncharacterized protein</fullName>
    </submittedName>
</protein>
<keyword evidence="1" id="KW-0812">Transmembrane</keyword>
<dbReference type="InterPro" id="IPR009545">
    <property type="entry name" value="Claudin-like"/>
</dbReference>
<feature type="transmembrane region" description="Helical" evidence="1">
    <location>
        <begin position="137"/>
        <end position="154"/>
    </location>
</feature>
<name>A0A6A5GY03_CAERE</name>
<dbReference type="EMBL" id="WUAV01000004">
    <property type="protein sequence ID" value="KAF1759549.1"/>
    <property type="molecule type" value="Genomic_DNA"/>
</dbReference>
<dbReference type="Proteomes" id="UP000483820">
    <property type="component" value="Chromosome IV"/>
</dbReference>
<accession>A0A6A5GY03</accession>
<reference evidence="2 3" key="1">
    <citation type="submission" date="2019-12" db="EMBL/GenBank/DDBJ databases">
        <title>Chromosome-level assembly of the Caenorhabditis remanei genome.</title>
        <authorList>
            <person name="Teterina A.A."/>
            <person name="Willis J.H."/>
            <person name="Phillips P.C."/>
        </authorList>
    </citation>
    <scope>NUCLEOTIDE SEQUENCE [LARGE SCALE GENOMIC DNA]</scope>
    <source>
        <strain evidence="2 3">PX506</strain>
        <tissue evidence="2">Whole organism</tissue>
    </source>
</reference>
<sequence>MKLDDVLTFFDVQHPNLPLILLGISIGAAAVLDVTGVFTNCWIRIGKNCTGIVPFDSTEPAWLAVSSWMLFISVGVMVIMIATYIVVIIEIRRRGYHITVRKWLLLIGILFVLNVLLIINPIVVIPCALSNYTNEKLGWSYWLTGIAIGALFLVEFFRIRVKRQCTAT</sequence>
<dbReference type="RefSeq" id="XP_053586034.1">
    <property type="nucleotide sequence ID" value="XM_053731262.1"/>
</dbReference>
<feature type="transmembrane region" description="Helical" evidence="1">
    <location>
        <begin position="103"/>
        <end position="125"/>
    </location>
</feature>
<organism evidence="2 3">
    <name type="scientific">Caenorhabditis remanei</name>
    <name type="common">Caenorhabditis vulgaris</name>
    <dbReference type="NCBI Taxonomy" id="31234"/>
    <lineage>
        <taxon>Eukaryota</taxon>
        <taxon>Metazoa</taxon>
        <taxon>Ecdysozoa</taxon>
        <taxon>Nematoda</taxon>
        <taxon>Chromadorea</taxon>
        <taxon>Rhabditida</taxon>
        <taxon>Rhabditina</taxon>
        <taxon>Rhabditomorpha</taxon>
        <taxon>Rhabditoidea</taxon>
        <taxon>Rhabditidae</taxon>
        <taxon>Peloderinae</taxon>
        <taxon>Caenorhabditis</taxon>
    </lineage>
</organism>
<comment type="caution">
    <text evidence="2">The sequence shown here is derived from an EMBL/GenBank/DDBJ whole genome shotgun (WGS) entry which is preliminary data.</text>
</comment>
<dbReference type="KEGG" id="crq:GCK72_016016"/>
<dbReference type="CTD" id="9799953"/>
<feature type="transmembrane region" description="Helical" evidence="1">
    <location>
        <begin position="20"/>
        <end position="45"/>
    </location>
</feature>